<dbReference type="EMBL" id="BMMS01000044">
    <property type="protein sequence ID" value="GGO99386.1"/>
    <property type="molecule type" value="Genomic_DNA"/>
</dbReference>
<name>A0A918E2H2_9ACTN</name>
<comment type="caution">
    <text evidence="1">The sequence shown here is derived from an EMBL/GenBank/DDBJ whole genome shotgun (WGS) entry which is preliminary data.</text>
</comment>
<sequence>MIASDCHYRRDEAANAAQRITALRKTGCAVLWLAFEPDPRPLPGTTALELTDPAQASAAIAKTATAALAAARP</sequence>
<keyword evidence="2" id="KW-1185">Reference proteome</keyword>
<dbReference type="AlphaFoldDB" id="A0A918E2H2"/>
<gene>
    <name evidence="1" type="ORF">GCM10012280_65720</name>
</gene>
<organism evidence="1 2">
    <name type="scientific">Wenjunlia tyrosinilytica</name>
    <dbReference type="NCBI Taxonomy" id="1544741"/>
    <lineage>
        <taxon>Bacteria</taxon>
        <taxon>Bacillati</taxon>
        <taxon>Actinomycetota</taxon>
        <taxon>Actinomycetes</taxon>
        <taxon>Kitasatosporales</taxon>
        <taxon>Streptomycetaceae</taxon>
        <taxon>Wenjunlia</taxon>
    </lineage>
</organism>
<protein>
    <submittedName>
        <fullName evidence="1">Uncharacterized protein</fullName>
    </submittedName>
</protein>
<dbReference type="Proteomes" id="UP000641932">
    <property type="component" value="Unassembled WGS sequence"/>
</dbReference>
<reference evidence="1" key="2">
    <citation type="submission" date="2020-09" db="EMBL/GenBank/DDBJ databases">
        <authorList>
            <person name="Sun Q."/>
            <person name="Zhou Y."/>
        </authorList>
    </citation>
    <scope>NUCLEOTIDE SEQUENCE</scope>
    <source>
        <strain evidence="1">CGMCC 4.7201</strain>
    </source>
</reference>
<proteinExistence type="predicted"/>
<evidence type="ECO:0000313" key="2">
    <source>
        <dbReference type="Proteomes" id="UP000641932"/>
    </source>
</evidence>
<reference evidence="1" key="1">
    <citation type="journal article" date="2014" name="Int. J. Syst. Evol. Microbiol.">
        <title>Complete genome sequence of Corynebacterium casei LMG S-19264T (=DSM 44701T), isolated from a smear-ripened cheese.</title>
        <authorList>
            <consortium name="US DOE Joint Genome Institute (JGI-PGF)"/>
            <person name="Walter F."/>
            <person name="Albersmeier A."/>
            <person name="Kalinowski J."/>
            <person name="Ruckert C."/>
        </authorList>
    </citation>
    <scope>NUCLEOTIDE SEQUENCE</scope>
    <source>
        <strain evidence="1">CGMCC 4.7201</strain>
    </source>
</reference>
<accession>A0A918E2H2</accession>
<evidence type="ECO:0000313" key="1">
    <source>
        <dbReference type="EMBL" id="GGO99386.1"/>
    </source>
</evidence>